<reference evidence="1" key="1">
    <citation type="submission" date="2020-06" db="EMBL/GenBank/DDBJ databases">
        <authorList>
            <person name="Li T."/>
            <person name="Hu X."/>
            <person name="Zhang T."/>
            <person name="Song X."/>
            <person name="Zhang H."/>
            <person name="Dai N."/>
            <person name="Sheng W."/>
            <person name="Hou X."/>
            <person name="Wei L."/>
        </authorList>
    </citation>
    <scope>NUCLEOTIDE SEQUENCE</scope>
    <source>
        <strain evidence="1">G01</strain>
        <tissue evidence="1">Leaf</tissue>
    </source>
</reference>
<dbReference type="Pfam" id="PF14223">
    <property type="entry name" value="Retrotran_gag_2"/>
    <property type="match status" value="1"/>
</dbReference>
<name>A0AAW2NZ56_9LAMI</name>
<sequence>MEMFEGRYSSTLATRLRTLTLRFNQYVLDLKRSMIQHLNVMKVIRELQNSSCDLNDEQQVFSVLRSLPEQTWGYVKLVLTHNEQIKKFDSVDSHLKLEAERNLNVLNRMPLSHMPVSVSPLKASVGTNRLVQDQVIAKAKSRTWPHKVIRL</sequence>
<reference evidence="1" key="2">
    <citation type="journal article" date="2024" name="Plant">
        <title>Genomic evolution and insights into agronomic trait innovations of Sesamum species.</title>
        <authorList>
            <person name="Miao H."/>
            <person name="Wang L."/>
            <person name="Qu L."/>
            <person name="Liu H."/>
            <person name="Sun Y."/>
            <person name="Le M."/>
            <person name="Wang Q."/>
            <person name="Wei S."/>
            <person name="Zheng Y."/>
            <person name="Lin W."/>
            <person name="Duan Y."/>
            <person name="Cao H."/>
            <person name="Xiong S."/>
            <person name="Wang X."/>
            <person name="Wei L."/>
            <person name="Li C."/>
            <person name="Ma Q."/>
            <person name="Ju M."/>
            <person name="Zhao R."/>
            <person name="Li G."/>
            <person name="Mu C."/>
            <person name="Tian Q."/>
            <person name="Mei H."/>
            <person name="Zhang T."/>
            <person name="Gao T."/>
            <person name="Zhang H."/>
        </authorList>
    </citation>
    <scope>NUCLEOTIDE SEQUENCE</scope>
    <source>
        <strain evidence="1">G01</strain>
    </source>
</reference>
<protein>
    <submittedName>
        <fullName evidence="1">Uncharacterized protein</fullName>
    </submittedName>
</protein>
<proteinExistence type="predicted"/>
<gene>
    <name evidence="1" type="ORF">Sangu_1019700</name>
</gene>
<organism evidence="1">
    <name type="scientific">Sesamum angustifolium</name>
    <dbReference type="NCBI Taxonomy" id="2727405"/>
    <lineage>
        <taxon>Eukaryota</taxon>
        <taxon>Viridiplantae</taxon>
        <taxon>Streptophyta</taxon>
        <taxon>Embryophyta</taxon>
        <taxon>Tracheophyta</taxon>
        <taxon>Spermatophyta</taxon>
        <taxon>Magnoliopsida</taxon>
        <taxon>eudicotyledons</taxon>
        <taxon>Gunneridae</taxon>
        <taxon>Pentapetalae</taxon>
        <taxon>asterids</taxon>
        <taxon>lamiids</taxon>
        <taxon>Lamiales</taxon>
        <taxon>Pedaliaceae</taxon>
        <taxon>Sesamum</taxon>
    </lineage>
</organism>
<dbReference type="AlphaFoldDB" id="A0AAW2NZ56"/>
<evidence type="ECO:0000313" key="1">
    <source>
        <dbReference type="EMBL" id="KAL0347919.1"/>
    </source>
</evidence>
<dbReference type="EMBL" id="JACGWK010000006">
    <property type="protein sequence ID" value="KAL0347919.1"/>
    <property type="molecule type" value="Genomic_DNA"/>
</dbReference>
<accession>A0AAW2NZ56</accession>
<comment type="caution">
    <text evidence="1">The sequence shown here is derived from an EMBL/GenBank/DDBJ whole genome shotgun (WGS) entry which is preliminary data.</text>
</comment>